<evidence type="ECO:0000313" key="2">
    <source>
        <dbReference type="Proteomes" id="UP000515180"/>
    </source>
</evidence>
<dbReference type="PANTHER" id="PTHR22954:SF3">
    <property type="entry name" value="PROTEIN CBG08539"/>
    <property type="match status" value="1"/>
</dbReference>
<dbReference type="OrthoDB" id="7610624at2759"/>
<name>A0A6P3URP8_BOMIM</name>
<keyword evidence="2" id="KW-1185">Reference proteome</keyword>
<feature type="compositionally biased region" description="Basic residues" evidence="1">
    <location>
        <begin position="193"/>
        <end position="202"/>
    </location>
</feature>
<dbReference type="InterPro" id="IPR005312">
    <property type="entry name" value="DUF1759"/>
</dbReference>
<accession>A0A6P3URP8</accession>
<reference evidence="3" key="1">
    <citation type="submission" date="2025-08" db="UniProtKB">
        <authorList>
            <consortium name="RefSeq"/>
        </authorList>
    </citation>
    <scope>IDENTIFICATION</scope>
</reference>
<dbReference type="Pfam" id="PF03564">
    <property type="entry name" value="DUF1759"/>
    <property type="match status" value="1"/>
</dbReference>
<sequence>MKPEPIPIKLSKVRLPEFDGALEDWNYFYDTFSSTEDRNEHLTTVQKFQHLRSSLSGRAARSIQSLELTEVNYSIALNTLKEKFDYHLRICMRHWELMRNYPEIKKKTPEVIEDLLETVNVNLKGVVKLGEPVTSNVVIIELLALKLPSSSMRKWQRTLPSKRMHSYKHLMDFLQTRANGNQLLSKIKETKGSTHKYHRHRQNVPQGRPFYNHHYNQQDVGVSDLQKIP</sequence>
<dbReference type="GeneID" id="105680605"/>
<dbReference type="Proteomes" id="UP000515180">
    <property type="component" value="Unplaced"/>
</dbReference>
<organism evidence="2 3">
    <name type="scientific">Bombus impatiens</name>
    <name type="common">Bumblebee</name>
    <dbReference type="NCBI Taxonomy" id="132113"/>
    <lineage>
        <taxon>Eukaryota</taxon>
        <taxon>Metazoa</taxon>
        <taxon>Ecdysozoa</taxon>
        <taxon>Arthropoda</taxon>
        <taxon>Hexapoda</taxon>
        <taxon>Insecta</taxon>
        <taxon>Pterygota</taxon>
        <taxon>Neoptera</taxon>
        <taxon>Endopterygota</taxon>
        <taxon>Hymenoptera</taxon>
        <taxon>Apocrita</taxon>
        <taxon>Aculeata</taxon>
        <taxon>Apoidea</taxon>
        <taxon>Anthophila</taxon>
        <taxon>Apidae</taxon>
        <taxon>Bombus</taxon>
        <taxon>Pyrobombus</taxon>
    </lineage>
</organism>
<gene>
    <name evidence="3" type="primary">LOC105680605</name>
</gene>
<dbReference type="AlphaFoldDB" id="A0A6P3URP8"/>
<dbReference type="KEGG" id="bim:105680605"/>
<protein>
    <submittedName>
        <fullName evidence="3">Uncharacterized protein LOC105680605</fullName>
    </submittedName>
</protein>
<dbReference type="OMA" id="TEDRNEH"/>
<proteinExistence type="predicted"/>
<feature type="region of interest" description="Disordered" evidence="1">
    <location>
        <begin position="191"/>
        <end position="211"/>
    </location>
</feature>
<dbReference type="RefSeq" id="XP_012239762.1">
    <property type="nucleotide sequence ID" value="XM_012384339.3"/>
</dbReference>
<dbReference type="PANTHER" id="PTHR22954">
    <property type="entry name" value="RETROVIRAL PROTEASE-RELATED"/>
    <property type="match status" value="1"/>
</dbReference>
<evidence type="ECO:0000256" key="1">
    <source>
        <dbReference type="SAM" id="MobiDB-lite"/>
    </source>
</evidence>
<evidence type="ECO:0000313" key="3">
    <source>
        <dbReference type="RefSeq" id="XP_012239762.1"/>
    </source>
</evidence>